<evidence type="ECO:0000313" key="3">
    <source>
        <dbReference type="Proteomes" id="UP000324611"/>
    </source>
</evidence>
<dbReference type="Proteomes" id="UP000324611">
    <property type="component" value="Unassembled WGS sequence"/>
</dbReference>
<dbReference type="RefSeq" id="WP_149840325.1">
    <property type="nucleotide sequence ID" value="NZ_VUOC01000004.1"/>
</dbReference>
<keyword evidence="2" id="KW-0808">Transferase</keyword>
<evidence type="ECO:0000259" key="1">
    <source>
        <dbReference type="Pfam" id="PF08241"/>
    </source>
</evidence>
<dbReference type="Gene3D" id="3.40.50.150">
    <property type="entry name" value="Vaccinia Virus protein VP39"/>
    <property type="match status" value="1"/>
</dbReference>
<dbReference type="SUPFAM" id="SSF53335">
    <property type="entry name" value="S-adenosyl-L-methionine-dependent methyltransferases"/>
    <property type="match status" value="1"/>
</dbReference>
<reference evidence="2 3" key="2">
    <citation type="submission" date="2019-09" db="EMBL/GenBank/DDBJ databases">
        <authorList>
            <person name="Jin C."/>
        </authorList>
    </citation>
    <scope>NUCLEOTIDE SEQUENCE [LARGE SCALE GENOMIC DNA]</scope>
    <source>
        <strain evidence="2 3">BN140078</strain>
    </source>
</reference>
<dbReference type="InterPro" id="IPR029063">
    <property type="entry name" value="SAM-dependent_MTases_sf"/>
</dbReference>
<protein>
    <submittedName>
        <fullName evidence="2">Class I SAM-dependent methyltransferase</fullName>
    </submittedName>
</protein>
<dbReference type="AlphaFoldDB" id="A0A5B2VKU8"/>
<dbReference type="Pfam" id="PF08241">
    <property type="entry name" value="Methyltransf_11"/>
    <property type="match status" value="1"/>
</dbReference>
<feature type="domain" description="Methyltransferase type 11" evidence="1">
    <location>
        <begin position="42"/>
        <end position="126"/>
    </location>
</feature>
<keyword evidence="3" id="KW-1185">Reference proteome</keyword>
<proteinExistence type="predicted"/>
<sequence length="235" mass="27594">MQEQRIPYAFDPDVRYPHYLARNGVLKGIRHFSPLFSGRLMDLGCGSKPYRSLFNVDEYIGVDYNSEGHPHDGEPIDVFYDGKTLPFPDEHFDGVFSSEVFEHIFNLEEILAEVHRVMKKGAKLLFTCPFVISEHEVPNDFARYTMFALRHMLEKQGFRVVETRKSSSFVLAIMQMRIMYVHLHLMPFVRKIPVVRSGLRFVVYTWMNLVALLLDRVFPKRHDFYLNNIVLCEKI</sequence>
<evidence type="ECO:0000313" key="2">
    <source>
        <dbReference type="EMBL" id="KAA2239146.1"/>
    </source>
</evidence>
<reference evidence="2 3" key="1">
    <citation type="submission" date="2019-09" db="EMBL/GenBank/DDBJ databases">
        <title>Chitinophaga ginsengihumi sp. nov., isolated from soil of ginseng rhizosphere.</title>
        <authorList>
            <person name="Lee J."/>
        </authorList>
    </citation>
    <scope>NUCLEOTIDE SEQUENCE [LARGE SCALE GENOMIC DNA]</scope>
    <source>
        <strain evidence="2 3">BN140078</strain>
    </source>
</reference>
<organism evidence="2 3">
    <name type="scientific">Chitinophaga agrisoli</name>
    <dbReference type="NCBI Taxonomy" id="2607653"/>
    <lineage>
        <taxon>Bacteria</taxon>
        <taxon>Pseudomonadati</taxon>
        <taxon>Bacteroidota</taxon>
        <taxon>Chitinophagia</taxon>
        <taxon>Chitinophagales</taxon>
        <taxon>Chitinophagaceae</taxon>
        <taxon>Chitinophaga</taxon>
    </lineage>
</organism>
<comment type="caution">
    <text evidence="2">The sequence shown here is derived from an EMBL/GenBank/DDBJ whole genome shotgun (WGS) entry which is preliminary data.</text>
</comment>
<dbReference type="EMBL" id="VUOC01000004">
    <property type="protein sequence ID" value="KAA2239146.1"/>
    <property type="molecule type" value="Genomic_DNA"/>
</dbReference>
<dbReference type="GO" id="GO:0008757">
    <property type="term" value="F:S-adenosylmethionine-dependent methyltransferase activity"/>
    <property type="evidence" value="ECO:0007669"/>
    <property type="project" value="InterPro"/>
</dbReference>
<gene>
    <name evidence="2" type="ORF">F0L74_23345</name>
</gene>
<dbReference type="CDD" id="cd02440">
    <property type="entry name" value="AdoMet_MTases"/>
    <property type="match status" value="1"/>
</dbReference>
<accession>A0A5B2VKU8</accession>
<keyword evidence="2" id="KW-0489">Methyltransferase</keyword>
<dbReference type="InterPro" id="IPR013216">
    <property type="entry name" value="Methyltransf_11"/>
</dbReference>
<name>A0A5B2VKU8_9BACT</name>
<dbReference type="GO" id="GO:0032259">
    <property type="term" value="P:methylation"/>
    <property type="evidence" value="ECO:0007669"/>
    <property type="project" value="UniProtKB-KW"/>
</dbReference>